<dbReference type="EMBL" id="JBHUDG010000047">
    <property type="protein sequence ID" value="MFD1631427.1"/>
    <property type="molecule type" value="Genomic_DNA"/>
</dbReference>
<keyword evidence="4" id="KW-0472">Membrane</keyword>
<evidence type="ECO:0000256" key="1">
    <source>
        <dbReference type="ARBA" id="ARBA00004442"/>
    </source>
</evidence>
<accession>A0ABW4IHE4</accession>
<evidence type="ECO:0000259" key="6">
    <source>
        <dbReference type="Pfam" id="PF07980"/>
    </source>
</evidence>
<dbReference type="Proteomes" id="UP001597118">
    <property type="component" value="Unassembled WGS sequence"/>
</dbReference>
<dbReference type="PROSITE" id="PS51257">
    <property type="entry name" value="PROKAR_LIPOPROTEIN"/>
    <property type="match status" value="1"/>
</dbReference>
<keyword evidence="5" id="KW-0998">Cell outer membrane</keyword>
<dbReference type="RefSeq" id="WP_379663795.1">
    <property type="nucleotide sequence ID" value="NZ_JBHUDG010000047.1"/>
</dbReference>
<feature type="domain" description="RagB/SusD" evidence="6">
    <location>
        <begin position="509"/>
        <end position="600"/>
    </location>
</feature>
<organism evidence="8 9">
    <name type="scientific">Pseudopedobacter beijingensis</name>
    <dbReference type="NCBI Taxonomy" id="1207056"/>
    <lineage>
        <taxon>Bacteria</taxon>
        <taxon>Pseudomonadati</taxon>
        <taxon>Bacteroidota</taxon>
        <taxon>Sphingobacteriia</taxon>
        <taxon>Sphingobacteriales</taxon>
        <taxon>Sphingobacteriaceae</taxon>
        <taxon>Pseudopedobacter</taxon>
    </lineage>
</organism>
<dbReference type="InterPro" id="IPR033985">
    <property type="entry name" value="SusD-like_N"/>
</dbReference>
<evidence type="ECO:0000259" key="7">
    <source>
        <dbReference type="Pfam" id="PF14322"/>
    </source>
</evidence>
<evidence type="ECO:0000313" key="8">
    <source>
        <dbReference type="EMBL" id="MFD1631427.1"/>
    </source>
</evidence>
<proteinExistence type="inferred from homology"/>
<feature type="domain" description="RagB/SusD" evidence="6">
    <location>
        <begin position="326"/>
        <end position="416"/>
    </location>
</feature>
<dbReference type="CDD" id="cd08977">
    <property type="entry name" value="SusD"/>
    <property type="match status" value="1"/>
</dbReference>
<evidence type="ECO:0000256" key="3">
    <source>
        <dbReference type="ARBA" id="ARBA00022729"/>
    </source>
</evidence>
<reference evidence="9" key="1">
    <citation type="journal article" date="2019" name="Int. J. Syst. Evol. Microbiol.">
        <title>The Global Catalogue of Microorganisms (GCM) 10K type strain sequencing project: providing services to taxonomists for standard genome sequencing and annotation.</title>
        <authorList>
            <consortium name="The Broad Institute Genomics Platform"/>
            <consortium name="The Broad Institute Genome Sequencing Center for Infectious Disease"/>
            <person name="Wu L."/>
            <person name="Ma J."/>
        </authorList>
    </citation>
    <scope>NUCLEOTIDE SEQUENCE [LARGE SCALE GENOMIC DNA]</scope>
    <source>
        <strain evidence="9">CCUG 53762</strain>
    </source>
</reference>
<dbReference type="SUPFAM" id="SSF48452">
    <property type="entry name" value="TPR-like"/>
    <property type="match status" value="1"/>
</dbReference>
<comment type="caution">
    <text evidence="8">The sequence shown here is derived from an EMBL/GenBank/DDBJ whole genome shotgun (WGS) entry which is preliminary data.</text>
</comment>
<evidence type="ECO:0000256" key="4">
    <source>
        <dbReference type="ARBA" id="ARBA00023136"/>
    </source>
</evidence>
<evidence type="ECO:0000256" key="2">
    <source>
        <dbReference type="ARBA" id="ARBA00006275"/>
    </source>
</evidence>
<dbReference type="InterPro" id="IPR011990">
    <property type="entry name" value="TPR-like_helical_dom_sf"/>
</dbReference>
<dbReference type="Pfam" id="PF07980">
    <property type="entry name" value="SusD_RagB"/>
    <property type="match status" value="2"/>
</dbReference>
<sequence>MKKIVSVFLTMFLFTSCHEILNVSPKDFLSPQTYYDTENQLNTALTGIYSILGRNELYGDFMLGRLGLDADEGWNYYDENTVGYYAVSTSDAKITGYWNVLYEGINRANVLLDNIHKPVMDDIKRKDIEGQALFLRSYYYFMLVVRFGDVPLILKPVTTGNAEEVQTPRIPAKEVYEQVVKDMTTSADLIMDAAGHPGRVTRSAVWGILARVCLNMAGNPINDITKYQDASSWAYKVISSEKHELNPSYEQVFINYAQDIYDFKESIWEVEFWGNGDGIYSGAAGRVGRNNGIPQTADADVGYATGTVRPTAYLHNLYAAEDLRKNWVIAPFYYTGNPATKVSWTGVVYRLSCSKFRREYELLKPKNNTWTPQNYPILRYSDVLLMYAEAENALGRNLSSTEPHVQAVNNVRRRAYGKYLNGEGVKSITIVSPGTGYTTVPIVTISGGGGSGATAIATISGGGIASITVTNKGKFYTSTPTIAITGGNGSGATATVMLTEITDADLGVGYLASSTLFLKAIQEERARELCFENLRKDDLIRWGIFYERMKASLADVPNGTGKIYTAPKTIYTNATARDVLWPIPLSEMNVNRKLVQNEGW</sequence>
<evidence type="ECO:0000256" key="5">
    <source>
        <dbReference type="ARBA" id="ARBA00023237"/>
    </source>
</evidence>
<comment type="similarity">
    <text evidence="2">Belongs to the SusD family.</text>
</comment>
<dbReference type="Gene3D" id="1.25.40.390">
    <property type="match status" value="1"/>
</dbReference>
<dbReference type="InterPro" id="IPR012944">
    <property type="entry name" value="SusD_RagB_dom"/>
</dbReference>
<feature type="domain" description="SusD-like N-terminal" evidence="7">
    <location>
        <begin position="23"/>
        <end position="214"/>
    </location>
</feature>
<keyword evidence="9" id="KW-1185">Reference proteome</keyword>
<comment type="subcellular location">
    <subcellularLocation>
        <location evidence="1">Cell outer membrane</location>
    </subcellularLocation>
</comment>
<name>A0ABW4IHE4_9SPHI</name>
<dbReference type="Pfam" id="PF14322">
    <property type="entry name" value="SusD-like_3"/>
    <property type="match status" value="1"/>
</dbReference>
<evidence type="ECO:0000313" key="9">
    <source>
        <dbReference type="Proteomes" id="UP001597118"/>
    </source>
</evidence>
<protein>
    <submittedName>
        <fullName evidence="8">RagB/SusD family nutrient uptake outer membrane protein</fullName>
    </submittedName>
</protein>
<keyword evidence="3" id="KW-0732">Signal</keyword>
<gene>
    <name evidence="8" type="ORF">ACFSAH_16255</name>
</gene>